<feature type="domain" description="DUF6570" evidence="1">
    <location>
        <begin position="628"/>
        <end position="721"/>
    </location>
</feature>
<comment type="caution">
    <text evidence="2">The sequence shown here is derived from an EMBL/GenBank/DDBJ whole genome shotgun (WGS) entry which is preliminary data.</text>
</comment>
<dbReference type="Proteomes" id="UP000676336">
    <property type="component" value="Unassembled WGS sequence"/>
</dbReference>
<protein>
    <recommendedName>
        <fullName evidence="1">DUF6570 domain-containing protein</fullName>
    </recommendedName>
</protein>
<dbReference type="AlphaFoldDB" id="A0A8S2LP35"/>
<dbReference type="Gene3D" id="3.80.10.10">
    <property type="entry name" value="Ribonuclease Inhibitor"/>
    <property type="match status" value="1"/>
</dbReference>
<accession>A0A8S2LP35</accession>
<dbReference type="InterPro" id="IPR046700">
    <property type="entry name" value="DUF6570"/>
</dbReference>
<name>A0A8S2LP35_9BILA</name>
<proteinExistence type="predicted"/>
<organism evidence="2 3">
    <name type="scientific">Rotaria magnacalcarata</name>
    <dbReference type="NCBI Taxonomy" id="392030"/>
    <lineage>
        <taxon>Eukaryota</taxon>
        <taxon>Metazoa</taxon>
        <taxon>Spiralia</taxon>
        <taxon>Gnathifera</taxon>
        <taxon>Rotifera</taxon>
        <taxon>Eurotatoria</taxon>
        <taxon>Bdelloidea</taxon>
        <taxon>Philodinida</taxon>
        <taxon>Philodinidae</taxon>
        <taxon>Rotaria</taxon>
    </lineage>
</organism>
<sequence>MPLSLKITFRDSNNDDTIELLLSAIAQSRIRKLFLENISDKIYQMLCSSQCTLETLVIQSCTHKQLCGILDHLPNLQSFSSNYYMMNTDDQIVLPTLCKQLTSLTLRSCTMLMDQLESLLSLTTSLVYLHIVSYFSTFDFLQHLSKWEHFICDKLPLLKHFKFYVHIKDYPYEKIKDIEHIINSFRTSFWIEQKLWYVACKYIKNSTRTDIALYSPSDSSIDFPDGLLPGILSCSTVTVTTKNDDLCNSRITWSVRLNVSKMIDAINSNQLSQPTHQIVNNITHLALDIDWPIDSFDLLSTLVDFSKLTEIWLFLSHHHYFDSFTMELLLNLARNVRTIGISYDDDSTQITEDMRVVLCRQIEQLKVKTMDFGSMKLTLESMKNMSSVTFLSHRGSTISWTDMIKWLNQTGRAFSQSNDCRSLQFREEKNQNAIKYFRDKYNNSNNFRMKEKERIKTHMSLKYHNNAKFRVQNNTQASRRILNKYHNNTTVRNKIKTRSKIDMLDKYHDSIAFHFRNQYKARMKTDVLKQYYTNHSIRLKMIQRALNSYHRNNTLMTRNLRQLYNQQYDMKEFRKTIQERPDYVCISCGLALFRNQVIPFIKEKYIKESMSFENNNGFVDFVQIKLKKQQLPSRALLNKLEVCEIPSELKRLNNLEKHLIALRLPFMKIVNLTSGKLPSRFSQKGTKGPLHCVPPDVQDTITTLPRPLDKSMMIRLQLKRRLQYKAIWEEQLINPHDINEIDDNYLTSDKDNNVESNTDSLSETMDVDTFEKEDSIEEIAISNENHLETLALGDIDNNNSDEEIDEDNNDIRTKYNIGTDSCTQPSDFNGFLVFDKEPCIVAPAEKN</sequence>
<dbReference type="SUPFAM" id="SSF52047">
    <property type="entry name" value="RNI-like"/>
    <property type="match status" value="1"/>
</dbReference>
<evidence type="ECO:0000313" key="3">
    <source>
        <dbReference type="Proteomes" id="UP000676336"/>
    </source>
</evidence>
<dbReference type="Pfam" id="PF20209">
    <property type="entry name" value="DUF6570"/>
    <property type="match status" value="1"/>
</dbReference>
<gene>
    <name evidence="2" type="ORF">SMN809_LOCUS7199</name>
</gene>
<reference evidence="2" key="1">
    <citation type="submission" date="2021-02" db="EMBL/GenBank/DDBJ databases">
        <authorList>
            <person name="Nowell W R."/>
        </authorList>
    </citation>
    <scope>NUCLEOTIDE SEQUENCE</scope>
</reference>
<evidence type="ECO:0000313" key="2">
    <source>
        <dbReference type="EMBL" id="CAF3911963.1"/>
    </source>
</evidence>
<dbReference type="EMBL" id="CAJOBI010002050">
    <property type="protein sequence ID" value="CAF3911963.1"/>
    <property type="molecule type" value="Genomic_DNA"/>
</dbReference>
<dbReference type="InterPro" id="IPR032675">
    <property type="entry name" value="LRR_dom_sf"/>
</dbReference>
<evidence type="ECO:0000259" key="1">
    <source>
        <dbReference type="Pfam" id="PF20209"/>
    </source>
</evidence>